<gene>
    <name evidence="1" type="ORF">FOT63_00310</name>
</gene>
<proteinExistence type="predicted"/>
<organism evidence="1 2">
    <name type="scientific">Serratia ureilytica</name>
    <dbReference type="NCBI Taxonomy" id="300181"/>
    <lineage>
        <taxon>Bacteria</taxon>
        <taxon>Pseudomonadati</taxon>
        <taxon>Pseudomonadota</taxon>
        <taxon>Gammaproteobacteria</taxon>
        <taxon>Enterobacterales</taxon>
        <taxon>Yersiniaceae</taxon>
        <taxon>Serratia</taxon>
    </lineage>
</organism>
<sequence length="283" mass="33375">MRKFVKYLYKVSPDFIYYQLSHYSVHGRFVNFLNPKSFSERIYHRMRYPREEFSLLADKVAVRDYISSRVSEKYLTPVIMITENFTEQDYLSLPQSFVIKTNNASQQVKIVRDKARVSYDEIASTLKKWSKITYWKRFREKHYAKIPLQIVVENLLDIERDGELIDYKVHVFNGSQPYLFVELLRGGPEPTSLEFLDRHAHHCFFTQKDIPQINTLHAKPDFWDEMIEVAQAVAADLDYCRVDFYLTQDRLYIGELTLTPGAGNEVYQPRATNLLLGELMAKT</sequence>
<dbReference type="Pfam" id="PF14305">
    <property type="entry name" value="ATPgrasp_TupA"/>
    <property type="match status" value="1"/>
</dbReference>
<reference evidence="1 2" key="1">
    <citation type="submission" date="2019-07" db="EMBL/GenBank/DDBJ databases">
        <title>Serratia strains were isolated from fresh produce.</title>
        <authorList>
            <person name="Cho G.-S."/>
            <person name="Stein M."/>
            <person name="Lee W."/>
            <person name="Suh S.H."/>
            <person name="Franz C.M.A.P."/>
        </authorList>
    </citation>
    <scope>NUCLEOTIDE SEQUENCE [LARGE SCALE GENOMIC DNA]</scope>
    <source>
        <strain evidence="1 2">S17</strain>
    </source>
</reference>
<dbReference type="RefSeq" id="WP_147837729.1">
    <property type="nucleotide sequence ID" value="NZ_VOUP01000001.1"/>
</dbReference>
<dbReference type="InterPro" id="IPR029465">
    <property type="entry name" value="ATPgrasp_TupA"/>
</dbReference>
<dbReference type="EMBL" id="VOUP01000001">
    <property type="protein sequence ID" value="TXE32537.1"/>
    <property type="molecule type" value="Genomic_DNA"/>
</dbReference>
<evidence type="ECO:0000313" key="2">
    <source>
        <dbReference type="Proteomes" id="UP000321307"/>
    </source>
</evidence>
<evidence type="ECO:0000313" key="1">
    <source>
        <dbReference type="EMBL" id="TXE32537.1"/>
    </source>
</evidence>
<protein>
    <submittedName>
        <fullName evidence="1">Uncharacterized protein</fullName>
    </submittedName>
</protein>
<accession>A0A9X9C6U3</accession>
<comment type="caution">
    <text evidence="1">The sequence shown here is derived from an EMBL/GenBank/DDBJ whole genome shotgun (WGS) entry which is preliminary data.</text>
</comment>
<name>A0A9X9C6U3_9GAMM</name>
<dbReference type="AlphaFoldDB" id="A0A9X9C6U3"/>
<dbReference type="Proteomes" id="UP000321307">
    <property type="component" value="Unassembled WGS sequence"/>
</dbReference>